<dbReference type="KEGG" id="spad:DVK44_20530"/>
<dbReference type="RefSeq" id="WP_114660967.1">
    <property type="nucleotide sequence ID" value="NZ_CP031194.1"/>
</dbReference>
<keyword evidence="2" id="KW-1185">Reference proteome</keyword>
<proteinExistence type="predicted"/>
<protein>
    <recommendedName>
        <fullName evidence="3">LRV domain-containing protein</fullName>
    </recommendedName>
</protein>
<evidence type="ECO:0000313" key="1">
    <source>
        <dbReference type="EMBL" id="AXG79638.1"/>
    </source>
</evidence>
<organism evidence="1 2">
    <name type="scientific">Streptomyces paludis</name>
    <dbReference type="NCBI Taxonomy" id="2282738"/>
    <lineage>
        <taxon>Bacteria</taxon>
        <taxon>Bacillati</taxon>
        <taxon>Actinomycetota</taxon>
        <taxon>Actinomycetes</taxon>
        <taxon>Kitasatosporales</taxon>
        <taxon>Streptomycetaceae</taxon>
        <taxon>Streptomyces</taxon>
    </lineage>
</organism>
<evidence type="ECO:0000313" key="2">
    <source>
        <dbReference type="Proteomes" id="UP000253868"/>
    </source>
</evidence>
<dbReference type="AlphaFoldDB" id="A0A345HSG4"/>
<gene>
    <name evidence="1" type="ORF">DVK44_20530</name>
</gene>
<dbReference type="Pfam" id="PF01816">
    <property type="entry name" value="LRV"/>
    <property type="match status" value="1"/>
</dbReference>
<dbReference type="Proteomes" id="UP000253868">
    <property type="component" value="Chromosome"/>
</dbReference>
<evidence type="ECO:0008006" key="3">
    <source>
        <dbReference type="Google" id="ProtNLM"/>
    </source>
</evidence>
<dbReference type="Gene3D" id="1.25.10.10">
    <property type="entry name" value="Leucine-rich Repeat Variant"/>
    <property type="match status" value="2"/>
</dbReference>
<dbReference type="InterPro" id="IPR011989">
    <property type="entry name" value="ARM-like"/>
</dbReference>
<name>A0A345HSG4_9ACTN</name>
<accession>A0A345HSG4</accession>
<dbReference type="InterPro" id="IPR004830">
    <property type="entry name" value="LRR_variant"/>
</dbReference>
<dbReference type="EMBL" id="CP031194">
    <property type="protein sequence ID" value="AXG79638.1"/>
    <property type="molecule type" value="Genomic_DNA"/>
</dbReference>
<reference evidence="2" key="1">
    <citation type="submission" date="2018-07" db="EMBL/GenBank/DDBJ databases">
        <authorList>
            <person name="Zhao J."/>
        </authorList>
    </citation>
    <scope>NUCLEOTIDE SEQUENCE [LARGE SCALE GENOMIC DNA]</scope>
    <source>
        <strain evidence="2">GSSD-12</strain>
    </source>
</reference>
<dbReference type="OrthoDB" id="3699606at2"/>
<sequence>MTSLHHPHLSGLGRNPAAPEDILVRLAAHPAGRHGMAGRGGPLPDAVVEALLAHGDNSVTVVRPRDRLSPAMRRRIAGHPDPAIRDAHADFVRSMVDRDVPMDIEDLEDAYGRPRTALVGAPSAPLRAAVARAWRDRPLAVHVELLADPDPTVRASATGHGQPAVPPEWRDRCLADPATRANVARHAPLTWDQFVPLMRSEDEETHQAVTENPCLSSAMVARILEMDAAGEIDDPMVRVAVAQHRHTDAATRDRLYARVEADRAGGSIEADVALSWYGIEPDWLREAPLDERLTYLDCPHSAFRRVLASCHDLPDEAWRRLDSDPELTVRRTAARRPDAPPEVLERLVRAHGEVFHIRPLLVDHPRFPRHTLRTFVDEPSPHIRYVALQDPALPVPALAQLAADAEHFVRRGVARHPNITQELLTRLLSDPAPEVVDDAAANPALRPAEMYDILATHAE</sequence>